<keyword evidence="3" id="KW-1185">Reference proteome</keyword>
<evidence type="ECO:0000256" key="1">
    <source>
        <dbReference type="SAM" id="MobiDB-lite"/>
    </source>
</evidence>
<evidence type="ECO:0000313" key="3">
    <source>
        <dbReference type="Proteomes" id="UP000305948"/>
    </source>
</evidence>
<name>A0A5C3MX66_9AGAM</name>
<protein>
    <submittedName>
        <fullName evidence="2">Uncharacterized protein</fullName>
    </submittedName>
</protein>
<gene>
    <name evidence="2" type="ORF">OE88DRAFT_1645691</name>
</gene>
<dbReference type="AlphaFoldDB" id="A0A5C3MX66"/>
<sequence>MDTEAVLAEITAKIRELEERSHAFQTQNESVEGKLNQILESLRPQPPVPGTPPLAGSPHVPAPTPAPRSTPFNPFAAPHLAAPPDFDGNREHGRHFLNPTEDGPWWSCHGPARHKGITEAPIWRKHIPKIAGRQMAWVWVGTYGPNW</sequence>
<dbReference type="Proteomes" id="UP000305948">
    <property type="component" value="Unassembled WGS sequence"/>
</dbReference>
<organism evidence="2 3">
    <name type="scientific">Heliocybe sulcata</name>
    <dbReference type="NCBI Taxonomy" id="5364"/>
    <lineage>
        <taxon>Eukaryota</taxon>
        <taxon>Fungi</taxon>
        <taxon>Dikarya</taxon>
        <taxon>Basidiomycota</taxon>
        <taxon>Agaricomycotina</taxon>
        <taxon>Agaricomycetes</taxon>
        <taxon>Gloeophyllales</taxon>
        <taxon>Gloeophyllaceae</taxon>
        <taxon>Heliocybe</taxon>
    </lineage>
</organism>
<evidence type="ECO:0000313" key="2">
    <source>
        <dbReference type="EMBL" id="TFK49884.1"/>
    </source>
</evidence>
<feature type="region of interest" description="Disordered" evidence="1">
    <location>
        <begin position="21"/>
        <end position="103"/>
    </location>
</feature>
<proteinExistence type="predicted"/>
<dbReference type="EMBL" id="ML213514">
    <property type="protein sequence ID" value="TFK49884.1"/>
    <property type="molecule type" value="Genomic_DNA"/>
</dbReference>
<accession>A0A5C3MX66</accession>
<reference evidence="2 3" key="1">
    <citation type="journal article" date="2019" name="Nat. Ecol. Evol.">
        <title>Megaphylogeny resolves global patterns of mushroom evolution.</title>
        <authorList>
            <person name="Varga T."/>
            <person name="Krizsan K."/>
            <person name="Foldi C."/>
            <person name="Dima B."/>
            <person name="Sanchez-Garcia M."/>
            <person name="Sanchez-Ramirez S."/>
            <person name="Szollosi G.J."/>
            <person name="Szarkandi J.G."/>
            <person name="Papp V."/>
            <person name="Albert L."/>
            <person name="Andreopoulos W."/>
            <person name="Angelini C."/>
            <person name="Antonin V."/>
            <person name="Barry K.W."/>
            <person name="Bougher N.L."/>
            <person name="Buchanan P."/>
            <person name="Buyck B."/>
            <person name="Bense V."/>
            <person name="Catcheside P."/>
            <person name="Chovatia M."/>
            <person name="Cooper J."/>
            <person name="Damon W."/>
            <person name="Desjardin D."/>
            <person name="Finy P."/>
            <person name="Geml J."/>
            <person name="Haridas S."/>
            <person name="Hughes K."/>
            <person name="Justo A."/>
            <person name="Karasinski D."/>
            <person name="Kautmanova I."/>
            <person name="Kiss B."/>
            <person name="Kocsube S."/>
            <person name="Kotiranta H."/>
            <person name="LaButti K.M."/>
            <person name="Lechner B.E."/>
            <person name="Liimatainen K."/>
            <person name="Lipzen A."/>
            <person name="Lukacs Z."/>
            <person name="Mihaltcheva S."/>
            <person name="Morgado L.N."/>
            <person name="Niskanen T."/>
            <person name="Noordeloos M.E."/>
            <person name="Ohm R.A."/>
            <person name="Ortiz-Santana B."/>
            <person name="Ovrebo C."/>
            <person name="Racz N."/>
            <person name="Riley R."/>
            <person name="Savchenko A."/>
            <person name="Shiryaev A."/>
            <person name="Soop K."/>
            <person name="Spirin V."/>
            <person name="Szebenyi C."/>
            <person name="Tomsovsky M."/>
            <person name="Tulloss R.E."/>
            <person name="Uehling J."/>
            <person name="Grigoriev I.V."/>
            <person name="Vagvolgyi C."/>
            <person name="Papp T."/>
            <person name="Martin F.M."/>
            <person name="Miettinen O."/>
            <person name="Hibbett D.S."/>
            <person name="Nagy L.G."/>
        </authorList>
    </citation>
    <scope>NUCLEOTIDE SEQUENCE [LARGE SCALE GENOMIC DNA]</scope>
    <source>
        <strain evidence="2 3">OMC1185</strain>
    </source>
</reference>